<dbReference type="InterPro" id="IPR032465">
    <property type="entry name" value="ACMSD"/>
</dbReference>
<comment type="caution">
    <text evidence="3">The sequence shown here is derived from an EMBL/GenBank/DDBJ whole genome shotgun (WGS) entry which is preliminary data.</text>
</comment>
<dbReference type="GO" id="GO:0005737">
    <property type="term" value="C:cytoplasm"/>
    <property type="evidence" value="ECO:0007669"/>
    <property type="project" value="TreeGrafter"/>
</dbReference>
<organism evidence="3">
    <name type="scientific">Schlesneria paludicola</name>
    <dbReference type="NCBI Taxonomy" id="360056"/>
    <lineage>
        <taxon>Bacteria</taxon>
        <taxon>Pseudomonadati</taxon>
        <taxon>Planctomycetota</taxon>
        <taxon>Planctomycetia</taxon>
        <taxon>Planctomycetales</taxon>
        <taxon>Planctomycetaceae</taxon>
        <taxon>Schlesneria</taxon>
    </lineage>
</organism>
<dbReference type="GO" id="GO:0019748">
    <property type="term" value="P:secondary metabolic process"/>
    <property type="evidence" value="ECO:0007669"/>
    <property type="project" value="TreeGrafter"/>
</dbReference>
<evidence type="ECO:0000259" key="2">
    <source>
        <dbReference type="Pfam" id="PF04909"/>
    </source>
</evidence>
<dbReference type="GO" id="GO:0016831">
    <property type="term" value="F:carboxy-lyase activity"/>
    <property type="evidence" value="ECO:0007669"/>
    <property type="project" value="InterPro"/>
</dbReference>
<feature type="domain" description="Amidohydrolase-related" evidence="2">
    <location>
        <begin position="6"/>
        <end position="251"/>
    </location>
</feature>
<sequence length="262" mass="28894">MPVIWDLHCHLAGIDGRTLDERMAKLAAIADRMGIARLVVSMGVPWSQTPSPEDFRRQNDQVVEALTHWHHRAFGLAYLNPHFPEESLAEIERMIAQGPLVGIKLWVARRCRDADLDPIIRRCGELRALVFQHTWLKTTGNYEGESTPQDFAELAARHPDVPMILGHSGGNWELGLRTVRGLPNVWVETAGFDPTAGMVELAVQELGADRVIYGSDAAGRSFASQLAKVAGAKISAADKELIYGRNLQRLLSPILAAKGIKP</sequence>
<evidence type="ECO:0000313" key="3">
    <source>
        <dbReference type="EMBL" id="HEN17075.1"/>
    </source>
</evidence>
<dbReference type="Pfam" id="PF04909">
    <property type="entry name" value="Amidohydro_2"/>
    <property type="match status" value="1"/>
</dbReference>
<dbReference type="PANTHER" id="PTHR21240">
    <property type="entry name" value="2-AMINO-3-CARBOXYLMUCONATE-6-SEMIALDEHYDE DECARBOXYLASE"/>
    <property type="match status" value="1"/>
</dbReference>
<accession>A0A7C2P879</accession>
<name>A0A7C2P879_9PLAN</name>
<dbReference type="Gene3D" id="3.20.20.140">
    <property type="entry name" value="Metal-dependent hydrolases"/>
    <property type="match status" value="1"/>
</dbReference>
<dbReference type="SUPFAM" id="SSF51556">
    <property type="entry name" value="Metallo-dependent hydrolases"/>
    <property type="match status" value="1"/>
</dbReference>
<dbReference type="EMBL" id="DSOK01000455">
    <property type="protein sequence ID" value="HEN17075.1"/>
    <property type="molecule type" value="Genomic_DNA"/>
</dbReference>
<dbReference type="InterPro" id="IPR032466">
    <property type="entry name" value="Metal_Hydrolase"/>
</dbReference>
<dbReference type="AlphaFoldDB" id="A0A7C2P879"/>
<evidence type="ECO:0000256" key="1">
    <source>
        <dbReference type="ARBA" id="ARBA00023239"/>
    </source>
</evidence>
<gene>
    <name evidence="3" type="ORF">ENQ76_16575</name>
</gene>
<keyword evidence="3" id="KW-0378">Hydrolase</keyword>
<dbReference type="InterPro" id="IPR006680">
    <property type="entry name" value="Amidohydro-rel"/>
</dbReference>
<protein>
    <submittedName>
        <fullName evidence="3">Amidohydrolase</fullName>
    </submittedName>
</protein>
<dbReference type="GO" id="GO:0016787">
    <property type="term" value="F:hydrolase activity"/>
    <property type="evidence" value="ECO:0007669"/>
    <property type="project" value="UniProtKB-KW"/>
</dbReference>
<reference evidence="3" key="1">
    <citation type="journal article" date="2020" name="mSystems">
        <title>Genome- and Community-Level Interaction Insights into Carbon Utilization and Element Cycling Functions of Hydrothermarchaeota in Hydrothermal Sediment.</title>
        <authorList>
            <person name="Zhou Z."/>
            <person name="Liu Y."/>
            <person name="Xu W."/>
            <person name="Pan J."/>
            <person name="Luo Z.H."/>
            <person name="Li M."/>
        </authorList>
    </citation>
    <scope>NUCLEOTIDE SEQUENCE [LARGE SCALE GENOMIC DNA]</scope>
    <source>
        <strain evidence="3">SpSt-339</strain>
    </source>
</reference>
<dbReference type="PANTHER" id="PTHR21240:SF28">
    <property type="entry name" value="ISO-OROTATE DECARBOXYLASE (EUROFUNG)"/>
    <property type="match status" value="1"/>
</dbReference>
<proteinExistence type="predicted"/>
<keyword evidence="1" id="KW-0456">Lyase</keyword>